<dbReference type="Gene3D" id="3.40.50.2000">
    <property type="entry name" value="Glycogen Phosphorylase B"/>
    <property type="match status" value="2"/>
</dbReference>
<dbReference type="SUPFAM" id="SSF53756">
    <property type="entry name" value="UDP-Glycosyltransferase/glycogen phosphorylase"/>
    <property type="match status" value="1"/>
</dbReference>
<dbReference type="OrthoDB" id="5835829at2759"/>
<name>A0A7J6WPI1_THATH</name>
<organism evidence="4 5">
    <name type="scientific">Thalictrum thalictroides</name>
    <name type="common">Rue-anemone</name>
    <name type="synonym">Anemone thalictroides</name>
    <dbReference type="NCBI Taxonomy" id="46969"/>
    <lineage>
        <taxon>Eukaryota</taxon>
        <taxon>Viridiplantae</taxon>
        <taxon>Streptophyta</taxon>
        <taxon>Embryophyta</taxon>
        <taxon>Tracheophyta</taxon>
        <taxon>Spermatophyta</taxon>
        <taxon>Magnoliopsida</taxon>
        <taxon>Ranunculales</taxon>
        <taxon>Ranunculaceae</taxon>
        <taxon>Thalictroideae</taxon>
        <taxon>Thalictrum</taxon>
    </lineage>
</organism>
<reference evidence="4 5" key="1">
    <citation type="submission" date="2020-06" db="EMBL/GenBank/DDBJ databases">
        <title>Transcriptomic and genomic resources for Thalictrum thalictroides and T. hernandezii: Facilitating candidate gene discovery in an emerging model plant lineage.</title>
        <authorList>
            <person name="Arias T."/>
            <person name="Riano-Pachon D.M."/>
            <person name="Di Stilio V.S."/>
        </authorList>
    </citation>
    <scope>NUCLEOTIDE SEQUENCE [LARGE SCALE GENOMIC DNA]</scope>
    <source>
        <strain evidence="5">cv. WT478/WT964</strain>
        <tissue evidence="4">Leaves</tissue>
    </source>
</reference>
<dbReference type="InterPro" id="IPR035595">
    <property type="entry name" value="UDP_glycos_trans_CS"/>
</dbReference>
<keyword evidence="2 3" id="KW-0808">Transferase</keyword>
<dbReference type="EMBL" id="JABWDY010012223">
    <property type="protein sequence ID" value="KAF5199279.1"/>
    <property type="molecule type" value="Genomic_DNA"/>
</dbReference>
<dbReference type="FunFam" id="3.40.50.2000:FF:000027">
    <property type="entry name" value="Glycosyltransferase"/>
    <property type="match status" value="1"/>
</dbReference>
<proteinExistence type="inferred from homology"/>
<comment type="similarity">
    <text evidence="1 3">Belongs to the UDP-glycosyltransferase family.</text>
</comment>
<dbReference type="AlphaFoldDB" id="A0A7J6WPI1"/>
<keyword evidence="3" id="KW-0328">Glycosyltransferase</keyword>
<dbReference type="Proteomes" id="UP000554482">
    <property type="component" value="Unassembled WGS sequence"/>
</dbReference>
<comment type="caution">
    <text evidence="4">The sequence shown here is derived from an EMBL/GenBank/DDBJ whole genome shotgun (WGS) entry which is preliminary data.</text>
</comment>
<dbReference type="Pfam" id="PF00201">
    <property type="entry name" value="UDPGT"/>
    <property type="match status" value="1"/>
</dbReference>
<dbReference type="PROSITE" id="PS00375">
    <property type="entry name" value="UDPGT"/>
    <property type="match status" value="1"/>
</dbReference>
<dbReference type="PANTHER" id="PTHR11926">
    <property type="entry name" value="GLUCOSYL/GLUCURONOSYL TRANSFERASES"/>
    <property type="match status" value="1"/>
</dbReference>
<gene>
    <name evidence="4" type="ORF">FRX31_011134</name>
</gene>
<dbReference type="CDD" id="cd03784">
    <property type="entry name" value="GT1_Gtf-like"/>
    <property type="match status" value="1"/>
</dbReference>
<evidence type="ECO:0000313" key="4">
    <source>
        <dbReference type="EMBL" id="KAF5199279.1"/>
    </source>
</evidence>
<evidence type="ECO:0000256" key="2">
    <source>
        <dbReference type="ARBA" id="ARBA00022679"/>
    </source>
</evidence>
<evidence type="ECO:0000313" key="5">
    <source>
        <dbReference type="Proteomes" id="UP000554482"/>
    </source>
</evidence>
<evidence type="ECO:0000256" key="3">
    <source>
        <dbReference type="RuleBase" id="RU003718"/>
    </source>
</evidence>
<dbReference type="GO" id="GO:0080043">
    <property type="term" value="F:quercetin 3-O-glucosyltransferase activity"/>
    <property type="evidence" value="ECO:0007669"/>
    <property type="project" value="TreeGrafter"/>
</dbReference>
<dbReference type="InterPro" id="IPR002213">
    <property type="entry name" value="UDP_glucos_trans"/>
</dbReference>
<evidence type="ECO:0000256" key="1">
    <source>
        <dbReference type="ARBA" id="ARBA00009995"/>
    </source>
</evidence>
<protein>
    <submittedName>
        <fullName evidence="4">Glycosyltransferase</fullName>
    </submittedName>
</protein>
<accession>A0A7J6WPI1</accession>
<keyword evidence="5" id="KW-1185">Reference proteome</keyword>
<dbReference type="GO" id="GO:0080044">
    <property type="term" value="F:quercetin 7-O-glucosyltransferase activity"/>
    <property type="evidence" value="ECO:0007669"/>
    <property type="project" value="TreeGrafter"/>
</dbReference>
<sequence length="299" mass="33817">MKHMRLRDFPTFIRTTDPKDIMLNFVIREIERTYKASALIINTFDAFEQEVLNGMITSELTQLPLPPIYTVGPLQLLLNQVPQTGLESIGSNLWKDEPKCLEWLNSKEPNSVVYVNFGSITVMTPEQMIEFAWGLANSKQPFLWIIRPDLVSGDSATIPPEFVTETRERGLLASWCPQGQVLNHTSIGGFLTHCGWNSTLESVCGGVPMICWPFFAEQQTNCRYACTDWGIGIEIDNNVKRNEVESVVRELMEGDKGKEMKLKVMEWKMKAEEATSPGGSSYVNLDNLVNQVLLTSFKE</sequence>
<dbReference type="PANTHER" id="PTHR11926:SF774">
    <property type="entry name" value="UDP-GLYCOSYLTRANSFERASE 85A1-RELATED"/>
    <property type="match status" value="1"/>
</dbReference>